<dbReference type="RefSeq" id="WP_035959112.1">
    <property type="nucleotide sequence ID" value="NZ_JROM01000002.1"/>
</dbReference>
<gene>
    <name evidence="1" type="ORF">AS25_00110</name>
</gene>
<name>A0A0B0DFW0_9MICC</name>
<dbReference type="eggNOG" id="ENOG502ZABR">
    <property type="taxonomic scope" value="Bacteria"/>
</dbReference>
<comment type="caution">
    <text evidence="1">The sequence shown here is derived from an EMBL/GenBank/DDBJ whole genome shotgun (WGS) entry which is preliminary data.</text>
</comment>
<evidence type="ECO:0000313" key="1">
    <source>
        <dbReference type="EMBL" id="KHE75620.1"/>
    </source>
</evidence>
<accession>A0A0B0DFW0</accession>
<organism evidence="1 2">
    <name type="scientific">Kocuria marina</name>
    <dbReference type="NCBI Taxonomy" id="223184"/>
    <lineage>
        <taxon>Bacteria</taxon>
        <taxon>Bacillati</taxon>
        <taxon>Actinomycetota</taxon>
        <taxon>Actinomycetes</taxon>
        <taxon>Micrococcales</taxon>
        <taxon>Micrococcaceae</taxon>
        <taxon>Kocuria</taxon>
    </lineage>
</organism>
<sequence length="298" mass="33887">MRITEHYLIQGDVPFLDVHLDHDNQLFLDPSAIRNAAGPRARQAQALLQAYFIEVLRLRQSVGREDQARGRALLAGLHEPNENRLGFSQGGVGGHAIGPGIADDLWDLLGHNPAAVDAALTRIEDIPLFIHQVGDDLISDLTTRIIYPVLAQFTSEMVQRYPALGQRLTTERIGIYSPQTQTWEEEAFTLPYAFDRQILLIPKNWVFWRLLMDPDAFYNRFATTSVQEERQRIGADGRLWKPSKASLNDEFTDHKQLNTDRAALHRQGGRDLVAEYRTQVDQEFEPLTDEELHLRTAA</sequence>
<protein>
    <submittedName>
        <fullName evidence="1">Uncharacterized protein</fullName>
    </submittedName>
</protein>
<reference evidence="1 2" key="1">
    <citation type="submission" date="2014-09" db="EMBL/GenBank/DDBJ databases">
        <title>High-quality draft genome sequence of Kocuria marina SO9-6, an actinobacterium isolated from a copper mine.</title>
        <authorList>
            <person name="Castro D.B."/>
            <person name="Pereira L.B."/>
            <person name="Silva M.V."/>
            <person name="Silva B.P."/>
            <person name="Zanardi B.R."/>
            <person name="Carlos C."/>
            <person name="Belgini D.R."/>
            <person name="Limache E.G."/>
            <person name="Lacerda G.V."/>
            <person name="Nery M.B."/>
            <person name="Gomes M.B."/>
            <person name="Souza S."/>
            <person name="Silva T.M."/>
            <person name="Rodrigues V.D."/>
            <person name="Paulino L.C."/>
            <person name="Vicentini R."/>
            <person name="Ferraz L.F."/>
            <person name="Ottoboni L.M."/>
        </authorList>
    </citation>
    <scope>NUCLEOTIDE SEQUENCE [LARGE SCALE GENOMIC DNA]</scope>
    <source>
        <strain evidence="1 2">SO9-6</strain>
    </source>
</reference>
<proteinExistence type="predicted"/>
<dbReference type="EMBL" id="JROM01000002">
    <property type="protein sequence ID" value="KHE75620.1"/>
    <property type="molecule type" value="Genomic_DNA"/>
</dbReference>
<dbReference type="AlphaFoldDB" id="A0A0B0DFW0"/>
<dbReference type="STRING" id="223184.AS25_00110"/>
<dbReference type="Proteomes" id="UP000030664">
    <property type="component" value="Unassembled WGS sequence"/>
</dbReference>
<evidence type="ECO:0000313" key="2">
    <source>
        <dbReference type="Proteomes" id="UP000030664"/>
    </source>
</evidence>